<keyword evidence="3" id="KW-1185">Reference proteome</keyword>
<dbReference type="AlphaFoldDB" id="A0AAD8E9C2"/>
<dbReference type="EMBL" id="JASPKZ010007835">
    <property type="protein sequence ID" value="KAJ9581923.1"/>
    <property type="molecule type" value="Genomic_DNA"/>
</dbReference>
<evidence type="ECO:0000313" key="2">
    <source>
        <dbReference type="EMBL" id="KAJ9581923.1"/>
    </source>
</evidence>
<comment type="caution">
    <text evidence="2">The sequence shown here is derived from an EMBL/GenBank/DDBJ whole genome shotgun (WGS) entry which is preliminary data.</text>
</comment>
<feature type="chain" id="PRO_5042224213" evidence="1">
    <location>
        <begin position="21"/>
        <end position="83"/>
    </location>
</feature>
<sequence length="83" mass="9422">LMCGIKLLIILGEYLGAATGPEIGQATRILGTLFFAIAEEEYLALRCLIFDKRVKLMSLLLYAEFDNPLYERYYNQNILLATT</sequence>
<protein>
    <submittedName>
        <fullName evidence="2">Uncharacterized protein</fullName>
    </submittedName>
</protein>
<evidence type="ECO:0000313" key="3">
    <source>
        <dbReference type="Proteomes" id="UP001233999"/>
    </source>
</evidence>
<proteinExistence type="predicted"/>
<dbReference type="Proteomes" id="UP001233999">
    <property type="component" value="Unassembled WGS sequence"/>
</dbReference>
<keyword evidence="1" id="KW-0732">Signal</keyword>
<gene>
    <name evidence="2" type="ORF">L9F63_003743</name>
</gene>
<feature type="non-terminal residue" evidence="2">
    <location>
        <position position="83"/>
    </location>
</feature>
<reference evidence="2" key="1">
    <citation type="journal article" date="2023" name="IScience">
        <title>Live-bearing cockroach genome reveals convergent evolutionary mechanisms linked to viviparity in insects and beyond.</title>
        <authorList>
            <person name="Fouks B."/>
            <person name="Harrison M.C."/>
            <person name="Mikhailova A.A."/>
            <person name="Marchal E."/>
            <person name="English S."/>
            <person name="Carruthers M."/>
            <person name="Jennings E.C."/>
            <person name="Chiamaka E.L."/>
            <person name="Frigard R.A."/>
            <person name="Pippel M."/>
            <person name="Attardo G.M."/>
            <person name="Benoit J.B."/>
            <person name="Bornberg-Bauer E."/>
            <person name="Tobe S.S."/>
        </authorList>
    </citation>
    <scope>NUCLEOTIDE SEQUENCE</scope>
    <source>
        <strain evidence="2">Stay&amp;Tobe</strain>
    </source>
</reference>
<evidence type="ECO:0000256" key="1">
    <source>
        <dbReference type="SAM" id="SignalP"/>
    </source>
</evidence>
<accession>A0AAD8E9C2</accession>
<reference evidence="2" key="2">
    <citation type="submission" date="2023-05" db="EMBL/GenBank/DDBJ databases">
        <authorList>
            <person name="Fouks B."/>
        </authorList>
    </citation>
    <scope>NUCLEOTIDE SEQUENCE</scope>
    <source>
        <strain evidence="2">Stay&amp;Tobe</strain>
        <tissue evidence="2">Testes</tissue>
    </source>
</reference>
<feature type="signal peptide" evidence="1">
    <location>
        <begin position="1"/>
        <end position="20"/>
    </location>
</feature>
<name>A0AAD8E9C2_DIPPU</name>
<organism evidence="2 3">
    <name type="scientific">Diploptera punctata</name>
    <name type="common">Pacific beetle cockroach</name>
    <dbReference type="NCBI Taxonomy" id="6984"/>
    <lineage>
        <taxon>Eukaryota</taxon>
        <taxon>Metazoa</taxon>
        <taxon>Ecdysozoa</taxon>
        <taxon>Arthropoda</taxon>
        <taxon>Hexapoda</taxon>
        <taxon>Insecta</taxon>
        <taxon>Pterygota</taxon>
        <taxon>Neoptera</taxon>
        <taxon>Polyneoptera</taxon>
        <taxon>Dictyoptera</taxon>
        <taxon>Blattodea</taxon>
        <taxon>Blaberoidea</taxon>
        <taxon>Blaberidae</taxon>
        <taxon>Diplopterinae</taxon>
        <taxon>Diploptera</taxon>
    </lineage>
</organism>